<sequence>MLSELILNDTTIKVSKCIEEKVNNLYKVSVEFDVTSEQYHDITTLLYEGIFDVKIPDNDVAFKGKIYHYSTSLTNLYKKDQIGIFTLTLIEVNN</sequence>
<dbReference type="InterPro" id="IPR021596">
    <property type="entry name" value="DUF3219"/>
</dbReference>
<dbReference type="InterPro" id="IPR023105">
    <property type="entry name" value="YkvR-like_sf"/>
</dbReference>
<dbReference type="SUPFAM" id="SSF159173">
    <property type="entry name" value="YkvR-like"/>
    <property type="match status" value="1"/>
</dbReference>
<reference evidence="1 2" key="1">
    <citation type="submission" date="2018-06" db="EMBL/GenBank/DDBJ databases">
        <authorList>
            <consortium name="Pathogen Informatics"/>
            <person name="Doyle S."/>
        </authorList>
    </citation>
    <scope>NUCLEOTIDE SEQUENCE [LARGE SCALE GENOMIC DNA]</scope>
    <source>
        <strain evidence="1 2">NCTC4824</strain>
    </source>
</reference>
<name>A0A2X4YZZ7_LEDLE</name>
<protein>
    <submittedName>
        <fullName evidence="1">Protein of uncharacterized function (DUF3219)</fullName>
    </submittedName>
</protein>
<dbReference type="Gene3D" id="2.40.30.80">
    <property type="entry name" value="YkvR-like"/>
    <property type="match status" value="1"/>
</dbReference>
<dbReference type="RefSeq" id="WP_066138113.1">
    <property type="nucleotide sequence ID" value="NZ_CBCSGM010000001.1"/>
</dbReference>
<accession>A0A2X4YZZ7</accession>
<organism evidence="1 2">
    <name type="scientific">Lederbergia lenta</name>
    <name type="common">Bacillus lentus</name>
    <dbReference type="NCBI Taxonomy" id="1467"/>
    <lineage>
        <taxon>Bacteria</taxon>
        <taxon>Bacillati</taxon>
        <taxon>Bacillota</taxon>
        <taxon>Bacilli</taxon>
        <taxon>Bacillales</taxon>
        <taxon>Bacillaceae</taxon>
        <taxon>Lederbergia</taxon>
    </lineage>
</organism>
<proteinExistence type="predicted"/>
<dbReference type="EMBL" id="LS483476">
    <property type="protein sequence ID" value="SQI57485.1"/>
    <property type="molecule type" value="Genomic_DNA"/>
</dbReference>
<dbReference type="AlphaFoldDB" id="A0A2X4YZZ7"/>
<gene>
    <name evidence="1" type="primary">ykvR</name>
    <name evidence="1" type="ORF">NCTC4824_02075</name>
</gene>
<dbReference type="STRING" id="1348624.GCA_001591545_01137"/>
<dbReference type="Pfam" id="PF11514">
    <property type="entry name" value="DUF3219"/>
    <property type="match status" value="1"/>
</dbReference>
<evidence type="ECO:0000313" key="2">
    <source>
        <dbReference type="Proteomes" id="UP000249134"/>
    </source>
</evidence>
<dbReference type="KEGG" id="blen:NCTC4824_02075"/>
<evidence type="ECO:0000313" key="1">
    <source>
        <dbReference type="EMBL" id="SQI57485.1"/>
    </source>
</evidence>
<keyword evidence="2" id="KW-1185">Reference proteome</keyword>
<dbReference type="Proteomes" id="UP000249134">
    <property type="component" value="Chromosome 1"/>
</dbReference>